<dbReference type="EMBL" id="HBIF01000840">
    <property type="protein sequence ID" value="CAE0317461.1"/>
    <property type="molecule type" value="Transcribed_RNA"/>
</dbReference>
<organism evidence="2">
    <name type="scientific">Fabrea salina</name>
    <dbReference type="NCBI Taxonomy" id="342563"/>
    <lineage>
        <taxon>Eukaryota</taxon>
        <taxon>Sar</taxon>
        <taxon>Alveolata</taxon>
        <taxon>Ciliophora</taxon>
        <taxon>Postciliodesmatophora</taxon>
        <taxon>Heterotrichea</taxon>
        <taxon>Heterotrichida</taxon>
        <taxon>Fabreidae</taxon>
        <taxon>Fabrea</taxon>
    </lineage>
</organism>
<reference evidence="2" key="1">
    <citation type="submission" date="2021-01" db="EMBL/GenBank/DDBJ databases">
        <authorList>
            <person name="Corre E."/>
            <person name="Pelletier E."/>
            <person name="Niang G."/>
            <person name="Scheremetjew M."/>
            <person name="Finn R."/>
            <person name="Kale V."/>
            <person name="Holt S."/>
            <person name="Cochrane G."/>
            <person name="Meng A."/>
            <person name="Brown T."/>
            <person name="Cohen L."/>
        </authorList>
    </citation>
    <scope>NUCLEOTIDE SEQUENCE</scope>
</reference>
<dbReference type="PANTHER" id="PTHR40131:SF1">
    <property type="entry name" value="C1Q DOMAIN-CONTAINING PROTEIN"/>
    <property type="match status" value="1"/>
</dbReference>
<dbReference type="PANTHER" id="PTHR40131">
    <property type="entry name" value="C1Q DOMAIN-CONTAINING PROTEIN"/>
    <property type="match status" value="1"/>
</dbReference>
<evidence type="ECO:0000313" key="2">
    <source>
        <dbReference type="EMBL" id="CAE0317461.1"/>
    </source>
</evidence>
<protein>
    <recommendedName>
        <fullName evidence="3">C1q domain-containing protein</fullName>
    </recommendedName>
</protein>
<gene>
    <name evidence="2" type="ORF">FSAL1345_LOCUS730</name>
</gene>
<evidence type="ECO:0008006" key="3">
    <source>
        <dbReference type="Google" id="ProtNLM"/>
    </source>
</evidence>
<name>A0A7S3IAC5_9CILI</name>
<proteinExistence type="predicted"/>
<sequence length="776" mass="88904">MEGSGLHRRFESFEGNIMSVVDELMQGHSEWRNIQDIIRVTFKAMADVLRTQSYQIRDLEHQVAYKVSKNEFTSALSHKADILELEDFKDTVNNLAPYQASLEDKVSRSDLQYLLTNKASIEEVKAMLDKKLSLRDFESHLHSFHSRLEEFNRKLNSLPSEKDFQNLNSSIQEKATWADVEEALENKANKHSVANALHRKMNRSDAESLLSNKADKEAIKELYELIQTKAEKSDLEDIELTLDSKADKSELSAEVYPELAQKADRNEFEALSKDLRSYLDKSLMDHNIVLESYVGAMKSDIEEVKKSLNFNLNKKIDSKELEKIYNSITKKADFESTLEMFEKHKSEVREQISELETNTSYLAKHQEFINYKVKVDDELNKLNEQLKGLMEDRRRSSEEVQKYIKAVNSSNKNEVYKQISQINEHLESFDVRIDDLVSNRINKEEVNYLKQAVKSLQETKLEPKELQDSMNKVYYDLSDHFETSCNKLKERIISHEKETGKALEEKPNNEEFYKLIDEKLDISKASLWLSDKASHRDLEHLKGQVQDIFKALSTKASLHTLENHIATTRKALEDVSKDMVQKSNVKDVCELLDTKANVEDANKALSDIHKELDYKVSTEEFNRQINESQMVIEALCTENCIGRWIWKSGELKSGNLVPWEVQSINTAPDNFLWEVEKTSIVCCTPGLYEINFGFYSRKKPNVQVLVNGEPILSAVNSASYVVHHSSGRLKGAGQHSGGNITGLTLIDFVALPARARVSISYSGDTNVEGFLGLKKL</sequence>
<keyword evidence="1" id="KW-0175">Coiled coil</keyword>
<feature type="coiled-coil region" evidence="1">
    <location>
        <begin position="338"/>
        <end position="399"/>
    </location>
</feature>
<dbReference type="AlphaFoldDB" id="A0A7S3IAC5"/>
<evidence type="ECO:0000256" key="1">
    <source>
        <dbReference type="SAM" id="Coils"/>
    </source>
</evidence>
<accession>A0A7S3IAC5</accession>